<feature type="region of interest" description="Disordered" evidence="1">
    <location>
        <begin position="1"/>
        <end position="27"/>
    </location>
</feature>
<feature type="transmembrane region" description="Helical" evidence="2">
    <location>
        <begin position="202"/>
        <end position="223"/>
    </location>
</feature>
<dbReference type="EMBL" id="HBEJ01007370">
    <property type="protein sequence ID" value="CAD8367261.1"/>
    <property type="molecule type" value="Transcribed_RNA"/>
</dbReference>
<sequence length="320" mass="35496">MSLPSRLSKNKNEDEAPKEGAPSDPPAKINHKNILNLFFYIFNIVFTYGVGTNGWFGNGTNGELSEKYQTIITPKSTAFSIWAVIFIFQAIFAIIQFLKRFRAHPMVQQGVSYWYCGACVAQVGWTISFTYEIMPLSLVFMLLILFSLYGLLYSQYYTESTGKLVEFWLLRFPFAIHAGWITAASALNVSVVAVSKEDPADIQLAIGIVSLAVLHAISVWVLFNLKKGPNYTIACVLSWANGWIYAELQEPKDLITNTFAPETINGVAYAAASVAFIILLQVVIRIGMTAFTKCRGDRSAASDDEEQHTSGSDGMYDAKV</sequence>
<evidence type="ECO:0000313" key="4">
    <source>
        <dbReference type="EMBL" id="CAD8367261.1"/>
    </source>
</evidence>
<feature type="transmembrane region" description="Helical" evidence="2">
    <location>
        <begin position="37"/>
        <end position="56"/>
    </location>
</feature>
<keyword evidence="2" id="KW-0812">Transmembrane</keyword>
<reference evidence="3" key="1">
    <citation type="submission" date="2021-01" db="EMBL/GenBank/DDBJ databases">
        <authorList>
            <person name="Corre E."/>
            <person name="Pelletier E."/>
            <person name="Niang G."/>
            <person name="Scheremetjew M."/>
            <person name="Finn R."/>
            <person name="Kale V."/>
            <person name="Holt S."/>
            <person name="Cochrane G."/>
            <person name="Meng A."/>
            <person name="Brown T."/>
            <person name="Cohen L."/>
        </authorList>
    </citation>
    <scope>NUCLEOTIDE SEQUENCE</scope>
    <source>
        <strain evidence="3">CCMP3303</strain>
    </source>
</reference>
<evidence type="ECO:0000256" key="1">
    <source>
        <dbReference type="SAM" id="MobiDB-lite"/>
    </source>
</evidence>
<keyword evidence="2" id="KW-0472">Membrane</keyword>
<feature type="transmembrane region" description="Helical" evidence="2">
    <location>
        <begin position="174"/>
        <end position="196"/>
    </location>
</feature>
<evidence type="ECO:0000313" key="3">
    <source>
        <dbReference type="EMBL" id="CAD8367245.1"/>
    </source>
</evidence>
<gene>
    <name evidence="3" type="ORF">MPOL1434_LOCUS4331</name>
    <name evidence="4" type="ORF">MPOL1434_LOCUS4339</name>
</gene>
<feature type="transmembrane region" description="Helical" evidence="2">
    <location>
        <begin position="76"/>
        <end position="98"/>
    </location>
</feature>
<protein>
    <submittedName>
        <fullName evidence="3">Uncharacterized protein</fullName>
    </submittedName>
</protein>
<accession>A0A6U0JB44</accession>
<dbReference type="EMBL" id="HBEJ01007359">
    <property type="protein sequence ID" value="CAD8367245.1"/>
    <property type="molecule type" value="Transcribed_RNA"/>
</dbReference>
<proteinExistence type="predicted"/>
<feature type="region of interest" description="Disordered" evidence="1">
    <location>
        <begin position="299"/>
        <end position="320"/>
    </location>
</feature>
<feature type="transmembrane region" description="Helical" evidence="2">
    <location>
        <begin position="230"/>
        <end position="246"/>
    </location>
</feature>
<feature type="transmembrane region" description="Helical" evidence="2">
    <location>
        <begin position="133"/>
        <end position="153"/>
    </location>
</feature>
<dbReference type="AlphaFoldDB" id="A0A6U0JB44"/>
<dbReference type="PANTHER" id="PTHR33802:SF2">
    <property type="entry name" value="EF-HAND DOMAIN-CONTAINING PROTEIN"/>
    <property type="match status" value="1"/>
</dbReference>
<feature type="transmembrane region" description="Helical" evidence="2">
    <location>
        <begin position="110"/>
        <end position="127"/>
    </location>
</feature>
<evidence type="ECO:0000256" key="2">
    <source>
        <dbReference type="SAM" id="Phobius"/>
    </source>
</evidence>
<keyword evidence="2" id="KW-1133">Transmembrane helix</keyword>
<name>A0A6U0JB44_9STRA</name>
<feature type="transmembrane region" description="Helical" evidence="2">
    <location>
        <begin position="266"/>
        <end position="288"/>
    </location>
</feature>
<organism evidence="3">
    <name type="scientific">Minutocellus polymorphus</name>
    <dbReference type="NCBI Taxonomy" id="265543"/>
    <lineage>
        <taxon>Eukaryota</taxon>
        <taxon>Sar</taxon>
        <taxon>Stramenopiles</taxon>
        <taxon>Ochrophyta</taxon>
        <taxon>Bacillariophyta</taxon>
        <taxon>Mediophyceae</taxon>
        <taxon>Cymatosirophycidae</taxon>
        <taxon>Cymatosirales</taxon>
        <taxon>Cymatosiraceae</taxon>
        <taxon>Minutocellus</taxon>
    </lineage>
</organism>
<dbReference type="PANTHER" id="PTHR33802">
    <property type="entry name" value="SI:CH211-161H7.5-RELATED"/>
    <property type="match status" value="1"/>
</dbReference>